<dbReference type="GeneTree" id="ENSGT00940000157105"/>
<sequence length="788" mass="86430">MKHGHLSTKDLADFIRERATIEETYSRSMTKLAKSASNYTQLGTFAPVWDVFKTSTEKLASCHLDLVRRLQELIKEVHKYGDEQIKAYKKTKEDVSGTLEAVQNIQSITQALQKSKENYNAKCVEQERLKKEGATQREIEKAAVKSKKATDTYKLYVEKYAAFKSDFELKMTETAQKFQDIEEMHLLRMKEIIQSLSNTIKEIHLQIGEVHEEFINNMTNTTVESLILKFAESKGTGKERPGPIEFEECNTSNVAEGIKPRKRKPFGLSGIMKKEKDTESVECPDADSVNFPDVDDEGYSIKPEATQDTKENHFYSSSESDSEDDEPRRFHVEIKPVQPNNSSQYTMPSLDELKVSIGNITLSPAISQRHSPAQMNQNSSSEELTKSKLSAPTTEKGNSDFLAWDPLFSTSLESSSSASLASSSSSARPTTPLSVGTIVPPPRPASRPKLSTGKLSGINEIPRPFSPPLTSNSSPPPAAPLARAESISSISSSASISAANTPTVGVSRGPSPVSLGNQDTLPVAVALTESVNAYFKGADPTKCIVKITGDMTISFPSGIIKVFTSNPSPAVLCFRVKNTTKLEQILPNAQLVYSDQSQSDSSTKDFWMNMQAITVYLKKLSEQNPSASYYNVDVLKYQVSSNGIQSTPLNLATYWKCDASTTDVRVDYKYNPESMNVPSILSNVQVVVPVDGGVINMQSLPPAKWNADQMKACWKISSISERSENGGSGSLRAKFELSGGPSKPATLAVQFISEGSTLSGADVELVGTGYRLSLLKKRFATGRYMADC</sequence>
<dbReference type="AlphaFoldDB" id="A0A8C9MNH1"/>
<evidence type="ECO:0000259" key="11">
    <source>
        <dbReference type="PROSITE" id="PS51741"/>
    </source>
</evidence>
<comment type="similarity">
    <text evidence="2">Belongs to the FCHO family.</text>
</comment>
<dbReference type="SUPFAM" id="SSF49447">
    <property type="entry name" value="Second domain of Mu2 adaptin subunit (ap50) of ap2 adaptor"/>
    <property type="match status" value="1"/>
</dbReference>
<reference evidence="12" key="1">
    <citation type="submission" date="2025-08" db="UniProtKB">
        <authorList>
            <consortium name="Ensembl"/>
        </authorList>
    </citation>
    <scope>IDENTIFICATION</scope>
</reference>
<dbReference type="GO" id="GO:0098793">
    <property type="term" value="C:presynapse"/>
    <property type="evidence" value="ECO:0007669"/>
    <property type="project" value="GOC"/>
</dbReference>
<evidence type="ECO:0000256" key="1">
    <source>
        <dbReference type="ARBA" id="ARBA00004283"/>
    </source>
</evidence>
<evidence type="ECO:0000256" key="4">
    <source>
        <dbReference type="ARBA" id="ARBA00022583"/>
    </source>
</evidence>
<dbReference type="InterPro" id="IPR036168">
    <property type="entry name" value="AP2_Mu_C_sf"/>
</dbReference>
<feature type="compositionally biased region" description="Low complexity" evidence="9">
    <location>
        <begin position="379"/>
        <end position="390"/>
    </location>
</feature>
<feature type="domain" description="F-BAR" evidence="11">
    <location>
        <begin position="1"/>
        <end position="226"/>
    </location>
</feature>
<dbReference type="PROSITE" id="PS51741">
    <property type="entry name" value="F_BAR"/>
    <property type="match status" value="1"/>
</dbReference>
<dbReference type="InterPro" id="IPR018808">
    <property type="entry name" value="Muniscin_C"/>
</dbReference>
<keyword evidence="5 8" id="KW-0175">Coiled coil</keyword>
<reference evidence="12" key="2">
    <citation type="submission" date="2025-09" db="UniProtKB">
        <authorList>
            <consortium name="Ensembl"/>
        </authorList>
    </citation>
    <scope>IDENTIFICATION</scope>
</reference>
<evidence type="ECO:0000256" key="9">
    <source>
        <dbReference type="SAM" id="MobiDB-lite"/>
    </source>
</evidence>
<feature type="compositionally biased region" description="Polar residues" evidence="9">
    <location>
        <begin position="366"/>
        <end position="378"/>
    </location>
</feature>
<dbReference type="Proteomes" id="UP000694409">
    <property type="component" value="Unassembled WGS sequence"/>
</dbReference>
<dbReference type="GO" id="GO:0048268">
    <property type="term" value="P:clathrin coat assembly"/>
    <property type="evidence" value="ECO:0007669"/>
    <property type="project" value="TreeGrafter"/>
</dbReference>
<proteinExistence type="inferred from homology"/>
<dbReference type="InterPro" id="IPR028565">
    <property type="entry name" value="MHD"/>
</dbReference>
<dbReference type="Pfam" id="PF10291">
    <property type="entry name" value="muHD"/>
    <property type="match status" value="1"/>
</dbReference>
<dbReference type="SMART" id="SM00055">
    <property type="entry name" value="FCH"/>
    <property type="match status" value="1"/>
</dbReference>
<dbReference type="GO" id="GO:0072583">
    <property type="term" value="P:clathrin-dependent endocytosis"/>
    <property type="evidence" value="ECO:0007669"/>
    <property type="project" value="TreeGrafter"/>
</dbReference>
<dbReference type="PANTHER" id="PTHR23065:SF8">
    <property type="entry name" value="F-BAR DOMAIN ONLY PROTEIN 2"/>
    <property type="match status" value="1"/>
</dbReference>
<dbReference type="GO" id="GO:0030136">
    <property type="term" value="C:clathrin-coated vesicle"/>
    <property type="evidence" value="ECO:0007669"/>
    <property type="project" value="TreeGrafter"/>
</dbReference>
<dbReference type="InterPro" id="IPR054713">
    <property type="entry name" value="GMIP/FCHO2-like_FCH"/>
</dbReference>
<dbReference type="InterPro" id="IPR031160">
    <property type="entry name" value="F_BAR_dom"/>
</dbReference>
<feature type="region of interest" description="Disordered" evidence="9">
    <location>
        <begin position="275"/>
        <end position="328"/>
    </location>
</feature>
<organism evidence="12 13">
    <name type="scientific">Serinus canaria</name>
    <name type="common">Island canary</name>
    <name type="synonym">Fringilla canaria</name>
    <dbReference type="NCBI Taxonomy" id="9135"/>
    <lineage>
        <taxon>Eukaryota</taxon>
        <taxon>Metazoa</taxon>
        <taxon>Chordata</taxon>
        <taxon>Craniata</taxon>
        <taxon>Vertebrata</taxon>
        <taxon>Euteleostomi</taxon>
        <taxon>Archelosauria</taxon>
        <taxon>Archosauria</taxon>
        <taxon>Dinosauria</taxon>
        <taxon>Saurischia</taxon>
        <taxon>Theropoda</taxon>
        <taxon>Coelurosauria</taxon>
        <taxon>Aves</taxon>
        <taxon>Neognathae</taxon>
        <taxon>Neoaves</taxon>
        <taxon>Telluraves</taxon>
        <taxon>Australaves</taxon>
        <taxon>Passeriformes</taxon>
        <taxon>Passeroidea</taxon>
        <taxon>Fringillidae</taxon>
        <taxon>Carduelinae</taxon>
        <taxon>Serinus</taxon>
    </lineage>
</organism>
<dbReference type="Gene3D" id="1.20.1270.60">
    <property type="entry name" value="Arfaptin homology (AH) domain/BAR domain"/>
    <property type="match status" value="1"/>
</dbReference>
<dbReference type="PANTHER" id="PTHR23065">
    <property type="entry name" value="PROLINE-SERINE-THREONINE PHOSPHATASE INTERACTING PROTEIN 1"/>
    <property type="match status" value="1"/>
</dbReference>
<evidence type="ECO:0000313" key="12">
    <source>
        <dbReference type="Ensembl" id="ENSSCAP00000006008.1"/>
    </source>
</evidence>
<accession>A0A8C9MNH1</accession>
<dbReference type="SUPFAM" id="SSF103657">
    <property type="entry name" value="BAR/IMD domain-like"/>
    <property type="match status" value="1"/>
</dbReference>
<dbReference type="GO" id="GO:0005886">
    <property type="term" value="C:plasma membrane"/>
    <property type="evidence" value="ECO:0007669"/>
    <property type="project" value="TreeGrafter"/>
</dbReference>
<dbReference type="Gene3D" id="2.60.40.1170">
    <property type="entry name" value="Mu homology domain, subdomain B"/>
    <property type="match status" value="2"/>
</dbReference>
<keyword evidence="6" id="KW-0472">Membrane</keyword>
<dbReference type="Pfam" id="PF22699">
    <property type="entry name" value="GMIP-like_FCH"/>
    <property type="match status" value="1"/>
</dbReference>
<evidence type="ECO:0000256" key="7">
    <source>
        <dbReference type="ARBA" id="ARBA00023176"/>
    </source>
</evidence>
<dbReference type="Ensembl" id="ENSSCAT00000006865.1">
    <property type="protein sequence ID" value="ENSSCAP00000006008.1"/>
    <property type="gene ID" value="ENSSCAG00000004714.1"/>
</dbReference>
<keyword evidence="7" id="KW-0168">Coated pit</keyword>
<comment type="subcellular location">
    <subcellularLocation>
        <location evidence="1">Membrane</location>
        <location evidence="1">Clathrin-coated pit</location>
        <topology evidence="1">Peripheral membrane protein</topology>
        <orientation evidence="1">Cytoplasmic side</orientation>
    </subcellularLocation>
</comment>
<name>A0A8C9MNH1_SERCA</name>
<evidence type="ECO:0000256" key="5">
    <source>
        <dbReference type="ARBA" id="ARBA00023054"/>
    </source>
</evidence>
<dbReference type="GO" id="GO:0048488">
    <property type="term" value="P:synaptic vesicle endocytosis"/>
    <property type="evidence" value="ECO:0007669"/>
    <property type="project" value="TreeGrafter"/>
</dbReference>
<feature type="compositionally biased region" description="Low complexity" evidence="9">
    <location>
        <begin position="419"/>
        <end position="434"/>
    </location>
</feature>
<dbReference type="InterPro" id="IPR027267">
    <property type="entry name" value="AH/BAR_dom_sf"/>
</dbReference>
<dbReference type="OMA" id="NEYIHAW"/>
<keyword evidence="13" id="KW-1185">Reference proteome</keyword>
<protein>
    <submittedName>
        <fullName evidence="12">FCH and mu domain containing endocytic adaptor 2</fullName>
    </submittedName>
</protein>
<evidence type="ECO:0000256" key="2">
    <source>
        <dbReference type="ARBA" id="ARBA00011064"/>
    </source>
</evidence>
<keyword evidence="3" id="KW-0597">Phosphoprotein</keyword>
<dbReference type="FunFam" id="1.20.1270.60:FF:000016">
    <property type="entry name" value="FCH domain only protein 2"/>
    <property type="match status" value="1"/>
</dbReference>
<evidence type="ECO:0000313" key="13">
    <source>
        <dbReference type="Proteomes" id="UP000694409"/>
    </source>
</evidence>
<evidence type="ECO:0000256" key="8">
    <source>
        <dbReference type="PROSITE-ProRule" id="PRU01077"/>
    </source>
</evidence>
<feature type="region of interest" description="Disordered" evidence="9">
    <location>
        <begin position="419"/>
        <end position="484"/>
    </location>
</feature>
<keyword evidence="4" id="KW-0254">Endocytosis</keyword>
<evidence type="ECO:0000256" key="3">
    <source>
        <dbReference type="ARBA" id="ARBA00022553"/>
    </source>
</evidence>
<evidence type="ECO:0000256" key="6">
    <source>
        <dbReference type="ARBA" id="ARBA00023136"/>
    </source>
</evidence>
<feature type="domain" description="MHD" evidence="10">
    <location>
        <begin position="520"/>
        <end position="787"/>
    </location>
</feature>
<dbReference type="GO" id="GO:0005905">
    <property type="term" value="C:clathrin-coated pit"/>
    <property type="evidence" value="ECO:0007669"/>
    <property type="project" value="UniProtKB-SubCell"/>
</dbReference>
<dbReference type="PROSITE" id="PS51072">
    <property type="entry name" value="MHD"/>
    <property type="match status" value="1"/>
</dbReference>
<dbReference type="InterPro" id="IPR001060">
    <property type="entry name" value="FCH_dom"/>
</dbReference>
<evidence type="ECO:0000259" key="10">
    <source>
        <dbReference type="PROSITE" id="PS51072"/>
    </source>
</evidence>
<feature type="region of interest" description="Disordered" evidence="9">
    <location>
        <begin position="366"/>
        <end position="397"/>
    </location>
</feature>